<evidence type="ECO:0000256" key="4">
    <source>
        <dbReference type="ARBA" id="ARBA00022884"/>
    </source>
</evidence>
<dbReference type="GeneID" id="37068383"/>
<evidence type="ECO:0000256" key="2">
    <source>
        <dbReference type="ARBA" id="ARBA00022759"/>
    </source>
</evidence>
<keyword evidence="3" id="KW-0378">Hydrolase</keyword>
<protein>
    <submittedName>
        <fullName evidence="7">Ribonuclease III</fullName>
    </submittedName>
</protein>
<dbReference type="Gene3D" id="3.30.160.20">
    <property type="match status" value="1"/>
</dbReference>
<keyword evidence="8" id="KW-1185">Reference proteome</keyword>
<evidence type="ECO:0000313" key="7">
    <source>
        <dbReference type="EMBL" id="PWY68038.1"/>
    </source>
</evidence>
<feature type="region of interest" description="Disordered" evidence="5">
    <location>
        <begin position="1"/>
        <end position="27"/>
    </location>
</feature>
<evidence type="ECO:0000313" key="8">
    <source>
        <dbReference type="Proteomes" id="UP000247233"/>
    </source>
</evidence>
<dbReference type="GO" id="GO:0006369">
    <property type="term" value="P:termination of RNA polymerase II transcription"/>
    <property type="evidence" value="ECO:0007669"/>
    <property type="project" value="TreeGrafter"/>
</dbReference>
<dbReference type="AlphaFoldDB" id="A0A317V4N5"/>
<dbReference type="Proteomes" id="UP000247233">
    <property type="component" value="Unassembled WGS sequence"/>
</dbReference>
<dbReference type="Pfam" id="PF00035">
    <property type="entry name" value="dsrm"/>
    <property type="match status" value="1"/>
</dbReference>
<dbReference type="PANTHER" id="PTHR11207">
    <property type="entry name" value="RIBONUCLEASE III"/>
    <property type="match status" value="1"/>
</dbReference>
<dbReference type="InterPro" id="IPR000999">
    <property type="entry name" value="RNase_III_dom"/>
</dbReference>
<dbReference type="CDD" id="cd00593">
    <property type="entry name" value="RIBOc"/>
    <property type="match status" value="1"/>
</dbReference>
<keyword evidence="2" id="KW-0255">Endonuclease</keyword>
<proteinExistence type="predicted"/>
<dbReference type="STRING" id="1448321.A0A317V4N5"/>
<dbReference type="Gene3D" id="1.10.1520.10">
    <property type="entry name" value="Ribonuclease III domain"/>
    <property type="match status" value="1"/>
</dbReference>
<dbReference type="Pfam" id="PF00636">
    <property type="entry name" value="Ribonuclease_3"/>
    <property type="match status" value="1"/>
</dbReference>
<dbReference type="InterPro" id="IPR036389">
    <property type="entry name" value="RNase_III_sf"/>
</dbReference>
<name>A0A317V4N5_9EURO</name>
<evidence type="ECO:0000256" key="5">
    <source>
        <dbReference type="SAM" id="MobiDB-lite"/>
    </source>
</evidence>
<dbReference type="EMBL" id="MSFL01000038">
    <property type="protein sequence ID" value="PWY68038.1"/>
    <property type="molecule type" value="Genomic_DNA"/>
</dbReference>
<evidence type="ECO:0000256" key="3">
    <source>
        <dbReference type="ARBA" id="ARBA00022801"/>
    </source>
</evidence>
<dbReference type="SUPFAM" id="SSF69065">
    <property type="entry name" value="RNase III domain-like"/>
    <property type="match status" value="1"/>
</dbReference>
<dbReference type="InterPro" id="IPR014720">
    <property type="entry name" value="dsRBD_dom"/>
</dbReference>
<dbReference type="GO" id="GO:0003723">
    <property type="term" value="F:RNA binding"/>
    <property type="evidence" value="ECO:0007669"/>
    <property type="project" value="UniProtKB-KW"/>
</dbReference>
<dbReference type="SUPFAM" id="SSF54768">
    <property type="entry name" value="dsRNA-binding domain-like"/>
    <property type="match status" value="1"/>
</dbReference>
<keyword evidence="1" id="KW-0540">Nuclease</keyword>
<gene>
    <name evidence="7" type="ORF">BO70DRAFT_390387</name>
</gene>
<evidence type="ECO:0000256" key="1">
    <source>
        <dbReference type="ARBA" id="ARBA00022722"/>
    </source>
</evidence>
<dbReference type="RefSeq" id="XP_025395167.1">
    <property type="nucleotide sequence ID" value="XM_025546146.1"/>
</dbReference>
<dbReference type="OrthoDB" id="2392202at2759"/>
<dbReference type="GO" id="GO:0006364">
    <property type="term" value="P:rRNA processing"/>
    <property type="evidence" value="ECO:0007669"/>
    <property type="project" value="TreeGrafter"/>
</dbReference>
<dbReference type="PROSITE" id="PS50142">
    <property type="entry name" value="RNASE_3_2"/>
    <property type="match status" value="1"/>
</dbReference>
<dbReference type="GO" id="GO:0004525">
    <property type="term" value="F:ribonuclease III activity"/>
    <property type="evidence" value="ECO:0007669"/>
    <property type="project" value="InterPro"/>
</dbReference>
<dbReference type="SMART" id="SM00535">
    <property type="entry name" value="RIBOc"/>
    <property type="match status" value="1"/>
</dbReference>
<evidence type="ECO:0000259" key="6">
    <source>
        <dbReference type="PROSITE" id="PS50142"/>
    </source>
</evidence>
<organism evidence="7 8">
    <name type="scientific">Aspergillus heteromorphus CBS 117.55</name>
    <dbReference type="NCBI Taxonomy" id="1448321"/>
    <lineage>
        <taxon>Eukaryota</taxon>
        <taxon>Fungi</taxon>
        <taxon>Dikarya</taxon>
        <taxon>Ascomycota</taxon>
        <taxon>Pezizomycotina</taxon>
        <taxon>Eurotiomycetes</taxon>
        <taxon>Eurotiomycetidae</taxon>
        <taxon>Eurotiales</taxon>
        <taxon>Aspergillaceae</taxon>
        <taxon>Aspergillus</taxon>
        <taxon>Aspergillus subgen. Circumdati</taxon>
    </lineage>
</organism>
<reference evidence="7 8" key="1">
    <citation type="submission" date="2016-12" db="EMBL/GenBank/DDBJ databases">
        <title>The genomes of Aspergillus section Nigri reveals drivers in fungal speciation.</title>
        <authorList>
            <consortium name="DOE Joint Genome Institute"/>
            <person name="Vesth T.C."/>
            <person name="Nybo J."/>
            <person name="Theobald S."/>
            <person name="Brandl J."/>
            <person name="Frisvad J.C."/>
            <person name="Nielsen K.F."/>
            <person name="Lyhne E.K."/>
            <person name="Kogle M.E."/>
            <person name="Kuo A."/>
            <person name="Riley R."/>
            <person name="Clum A."/>
            <person name="Nolan M."/>
            <person name="Lipzen A."/>
            <person name="Salamov A."/>
            <person name="Henrissat B."/>
            <person name="Wiebenga A."/>
            <person name="De Vries R.P."/>
            <person name="Grigoriev I.V."/>
            <person name="Mortensen U.H."/>
            <person name="Andersen M.R."/>
            <person name="Baker S.E."/>
        </authorList>
    </citation>
    <scope>NUCLEOTIDE SEQUENCE [LARGE SCALE GENOMIC DNA]</scope>
    <source>
        <strain evidence="7 8">CBS 117.55</strain>
    </source>
</reference>
<accession>A0A317V4N5</accession>
<feature type="domain" description="RNase III" evidence="6">
    <location>
        <begin position="109"/>
        <end position="226"/>
    </location>
</feature>
<dbReference type="VEuPathDB" id="FungiDB:BO70DRAFT_390387"/>
<dbReference type="PANTHER" id="PTHR11207:SF0">
    <property type="entry name" value="RIBONUCLEASE 3"/>
    <property type="match status" value="1"/>
</dbReference>
<dbReference type="GO" id="GO:0005654">
    <property type="term" value="C:nucleoplasm"/>
    <property type="evidence" value="ECO:0007669"/>
    <property type="project" value="TreeGrafter"/>
</dbReference>
<comment type="caution">
    <text evidence="7">The sequence shown here is derived from an EMBL/GenBank/DDBJ whole genome shotgun (WGS) entry which is preliminary data.</text>
</comment>
<sequence>MDSKRKSVFSLPHNRGTKKAKLNDSKCTDGVSCPAKEHLNLLRSLLGDIINNHESSVCGAINVNPEILFAATELDAALHRAKGPTPTSSIKATISKEVPATSEMRELPNIPPIMNSELERAVFTHPGVSSNIKATYDRLEVLGDAYIELISTKLIWDRFQDISSGQISQIRELLVKNETLSEYATRYKLDSRASVPPDYLNQPKRWLKTKADIFEAYVAAVIQSNPTHGYSIAEAWLTQLWSPKLEQLRKPKSSLHAKETLAKRIMGKGIKLNYIEEHPPTQKKGTQTFSIGVYLTGWGWDHKHLGSGQGSNKAIAGDEAAQQALLNEELIEEILKAKRACLERV</sequence>
<keyword evidence="4" id="KW-0694">RNA-binding</keyword>
<dbReference type="GO" id="GO:0034475">
    <property type="term" value="P:U4 snRNA 3'-end processing"/>
    <property type="evidence" value="ECO:0007669"/>
    <property type="project" value="TreeGrafter"/>
</dbReference>